<protein>
    <recommendedName>
        <fullName evidence="1">Glycosyl transferase family 25 domain-containing protein</fullName>
    </recommendedName>
</protein>
<feature type="domain" description="Glycosyl transferase family 25" evidence="1">
    <location>
        <begin position="74"/>
        <end position="146"/>
    </location>
</feature>
<dbReference type="InterPro" id="IPR002654">
    <property type="entry name" value="Glyco_trans_25"/>
</dbReference>
<accession>A0A6C0D9N5</accession>
<name>A0A6C0D9N5_9ZZZZ</name>
<sequence>MIMWPSEIEKVYVICHKVKEKERYDRLVKHLSEVGIPDSMVEFCAPLWGDELTNEIIFNVYDPFLVRPVPGLTFKGRGLSKGELSLALNFYSCIKDAVDHKYKKIITLESDIWLREDFVSCLTDLLDDVKTRSWDYISLGEGVGTRPSDAPKSYYSKTKAYIPPHDCVYRCTDSMMFQLPYLEKLVQTFIPFREIIDWEMNFQNMIHNGKALWADPPLAEQGTCYNRLITSLPA</sequence>
<evidence type="ECO:0000313" key="2">
    <source>
        <dbReference type="EMBL" id="QHT12355.1"/>
    </source>
</evidence>
<proteinExistence type="predicted"/>
<dbReference type="Pfam" id="PF01755">
    <property type="entry name" value="Glyco_transf_25"/>
    <property type="match status" value="1"/>
</dbReference>
<evidence type="ECO:0000259" key="1">
    <source>
        <dbReference type="Pfam" id="PF01755"/>
    </source>
</evidence>
<organism evidence="2">
    <name type="scientific">viral metagenome</name>
    <dbReference type="NCBI Taxonomy" id="1070528"/>
    <lineage>
        <taxon>unclassified sequences</taxon>
        <taxon>metagenomes</taxon>
        <taxon>organismal metagenomes</taxon>
    </lineage>
</organism>
<reference evidence="2" key="1">
    <citation type="journal article" date="2020" name="Nature">
        <title>Giant virus diversity and host interactions through global metagenomics.</title>
        <authorList>
            <person name="Schulz F."/>
            <person name="Roux S."/>
            <person name="Paez-Espino D."/>
            <person name="Jungbluth S."/>
            <person name="Walsh D.A."/>
            <person name="Denef V.J."/>
            <person name="McMahon K.D."/>
            <person name="Konstantinidis K.T."/>
            <person name="Eloe-Fadrosh E.A."/>
            <person name="Kyrpides N.C."/>
            <person name="Woyke T."/>
        </authorList>
    </citation>
    <scope>NUCLEOTIDE SEQUENCE</scope>
    <source>
        <strain evidence="2">GVMAG-M-3300023174-129</strain>
    </source>
</reference>
<dbReference type="EMBL" id="MN739544">
    <property type="protein sequence ID" value="QHT12355.1"/>
    <property type="molecule type" value="Genomic_DNA"/>
</dbReference>
<dbReference type="AlphaFoldDB" id="A0A6C0D9N5"/>